<proteinExistence type="predicted"/>
<feature type="region of interest" description="Disordered" evidence="1">
    <location>
        <begin position="39"/>
        <end position="85"/>
    </location>
</feature>
<protein>
    <submittedName>
        <fullName evidence="2">Uncharacterized protein</fullName>
    </submittedName>
</protein>
<name>A0AAV4AMI7_9GAST</name>
<reference evidence="2 3" key="1">
    <citation type="journal article" date="2021" name="Elife">
        <title>Chloroplast acquisition without the gene transfer in kleptoplastic sea slugs, Plakobranchus ocellatus.</title>
        <authorList>
            <person name="Maeda T."/>
            <person name="Takahashi S."/>
            <person name="Yoshida T."/>
            <person name="Shimamura S."/>
            <person name="Takaki Y."/>
            <person name="Nagai Y."/>
            <person name="Toyoda A."/>
            <person name="Suzuki Y."/>
            <person name="Arimoto A."/>
            <person name="Ishii H."/>
            <person name="Satoh N."/>
            <person name="Nishiyama T."/>
            <person name="Hasebe M."/>
            <person name="Maruyama T."/>
            <person name="Minagawa J."/>
            <person name="Obokata J."/>
            <person name="Shigenobu S."/>
        </authorList>
    </citation>
    <scope>NUCLEOTIDE SEQUENCE [LARGE SCALE GENOMIC DNA]</scope>
</reference>
<dbReference type="Proteomes" id="UP000735302">
    <property type="component" value="Unassembled WGS sequence"/>
</dbReference>
<keyword evidence="3" id="KW-1185">Reference proteome</keyword>
<evidence type="ECO:0000313" key="3">
    <source>
        <dbReference type="Proteomes" id="UP000735302"/>
    </source>
</evidence>
<gene>
    <name evidence="2" type="ORF">PoB_003428800</name>
</gene>
<accession>A0AAV4AMI7</accession>
<evidence type="ECO:0000313" key="2">
    <source>
        <dbReference type="EMBL" id="GFO07783.1"/>
    </source>
</evidence>
<dbReference type="AlphaFoldDB" id="A0AAV4AMI7"/>
<organism evidence="2 3">
    <name type="scientific">Plakobranchus ocellatus</name>
    <dbReference type="NCBI Taxonomy" id="259542"/>
    <lineage>
        <taxon>Eukaryota</taxon>
        <taxon>Metazoa</taxon>
        <taxon>Spiralia</taxon>
        <taxon>Lophotrochozoa</taxon>
        <taxon>Mollusca</taxon>
        <taxon>Gastropoda</taxon>
        <taxon>Heterobranchia</taxon>
        <taxon>Euthyneura</taxon>
        <taxon>Panpulmonata</taxon>
        <taxon>Sacoglossa</taxon>
        <taxon>Placobranchoidea</taxon>
        <taxon>Plakobranchidae</taxon>
        <taxon>Plakobranchus</taxon>
    </lineage>
</organism>
<comment type="caution">
    <text evidence="2">The sequence shown here is derived from an EMBL/GenBank/DDBJ whole genome shotgun (WGS) entry which is preliminary data.</text>
</comment>
<sequence>MPYSLGCSLSHMIDGVIKMPHSQAFLLCTLYKTEPGGTLEDREAQSEQEEETSLASELQMTDRLDEEENELERSEKRPNSASTSLTWKLMLKSAERTKLMTNNSVLSKQKSRTRGQNLDTLKQFKYFRVIISDDGTR</sequence>
<evidence type="ECO:0000256" key="1">
    <source>
        <dbReference type="SAM" id="MobiDB-lite"/>
    </source>
</evidence>
<dbReference type="EMBL" id="BLXT01003909">
    <property type="protein sequence ID" value="GFO07783.1"/>
    <property type="molecule type" value="Genomic_DNA"/>
</dbReference>